<keyword evidence="3" id="KW-0902">Two-component regulatory system</keyword>
<dbReference type="Gene3D" id="3.30.565.10">
    <property type="entry name" value="Histidine kinase-like ATPase, C-terminal domain"/>
    <property type="match status" value="1"/>
</dbReference>
<dbReference type="EMBL" id="CP121208">
    <property type="protein sequence ID" value="WFM83151.1"/>
    <property type="molecule type" value="Genomic_DNA"/>
</dbReference>
<accession>A0ABY8FXB1</accession>
<evidence type="ECO:0000256" key="3">
    <source>
        <dbReference type="ARBA" id="ARBA00023012"/>
    </source>
</evidence>
<keyword evidence="1" id="KW-0808">Transferase</keyword>
<reference evidence="4 5" key="1">
    <citation type="submission" date="2023-03" db="EMBL/GenBank/DDBJ databases">
        <title>Complete genome of Arcanobacterium canis strain DSM 25104 isolated in 2010 from a canine otitis externa in Germany.</title>
        <authorList>
            <person name="Borowiak M."/>
            <person name="Kreitlow A."/>
            <person name="Malorny B."/>
            <person name="Laemmler C."/>
            <person name="Prenger-Berninghoff E."/>
            <person name="Ploetz M."/>
            <person name="Abdulmawjood A."/>
        </authorList>
    </citation>
    <scope>NUCLEOTIDE SEQUENCE [LARGE SCALE GENOMIC DNA]</scope>
    <source>
        <strain evidence="4 5">DSM 25104</strain>
    </source>
</reference>
<dbReference type="InterPro" id="IPR036890">
    <property type="entry name" value="HATPase_C_sf"/>
</dbReference>
<evidence type="ECO:0000256" key="2">
    <source>
        <dbReference type="ARBA" id="ARBA00022777"/>
    </source>
</evidence>
<dbReference type="InterPro" id="IPR050482">
    <property type="entry name" value="Sensor_HK_TwoCompSys"/>
</dbReference>
<evidence type="ECO:0000313" key="5">
    <source>
        <dbReference type="Proteomes" id="UP001215216"/>
    </source>
</evidence>
<evidence type="ECO:0000313" key="4">
    <source>
        <dbReference type="EMBL" id="WFM83151.1"/>
    </source>
</evidence>
<dbReference type="PANTHER" id="PTHR24421">
    <property type="entry name" value="NITRATE/NITRITE SENSOR PROTEIN NARX-RELATED"/>
    <property type="match status" value="1"/>
</dbReference>
<keyword evidence="5" id="KW-1185">Reference proteome</keyword>
<dbReference type="RefSeq" id="WP_278012576.1">
    <property type="nucleotide sequence ID" value="NZ_CP121208.1"/>
</dbReference>
<sequence>MSKREAAHASSRIREDLASLLHDTVAKELVQISLSAQHIASSHPEDAELIALAELASQTSRRVRPMIMTLEADAHRQSLAEVVDLSKKMLLTRNITLEVESFLPECGVVDAQQDLIAGLVVREGATNILKYAKASTTAAVSLSTETTGTLHISMSNEVATGELPTISGGFGLRNLQYRVEEVGGQIEFIKASSQWILTCALPSQGDTHDN</sequence>
<organism evidence="4 5">
    <name type="scientific">Arcanobacterium canis</name>
    <dbReference type="NCBI Taxonomy" id="999183"/>
    <lineage>
        <taxon>Bacteria</taxon>
        <taxon>Bacillati</taxon>
        <taxon>Actinomycetota</taxon>
        <taxon>Actinomycetes</taxon>
        <taxon>Actinomycetales</taxon>
        <taxon>Actinomycetaceae</taxon>
        <taxon>Arcanobacterium</taxon>
    </lineage>
</organism>
<dbReference type="Proteomes" id="UP001215216">
    <property type="component" value="Chromosome"/>
</dbReference>
<name>A0ABY8FXB1_9ACTO</name>
<evidence type="ECO:0000256" key="1">
    <source>
        <dbReference type="ARBA" id="ARBA00022679"/>
    </source>
</evidence>
<dbReference type="GO" id="GO:0016301">
    <property type="term" value="F:kinase activity"/>
    <property type="evidence" value="ECO:0007669"/>
    <property type="project" value="UniProtKB-KW"/>
</dbReference>
<proteinExistence type="predicted"/>
<gene>
    <name evidence="4" type="ORF">P7079_07080</name>
</gene>
<keyword evidence="2 4" id="KW-0418">Kinase</keyword>
<protein>
    <submittedName>
        <fullName evidence="4">Histidine kinase</fullName>
    </submittedName>
</protein>